<organism evidence="1 2">
    <name type="scientific">Racocetra persica</name>
    <dbReference type="NCBI Taxonomy" id="160502"/>
    <lineage>
        <taxon>Eukaryota</taxon>
        <taxon>Fungi</taxon>
        <taxon>Fungi incertae sedis</taxon>
        <taxon>Mucoromycota</taxon>
        <taxon>Glomeromycotina</taxon>
        <taxon>Glomeromycetes</taxon>
        <taxon>Diversisporales</taxon>
        <taxon>Gigasporaceae</taxon>
        <taxon>Racocetra</taxon>
    </lineage>
</organism>
<reference evidence="1" key="1">
    <citation type="submission" date="2021-06" db="EMBL/GenBank/DDBJ databases">
        <authorList>
            <person name="Kallberg Y."/>
            <person name="Tangrot J."/>
            <person name="Rosling A."/>
        </authorList>
    </citation>
    <scope>NUCLEOTIDE SEQUENCE</scope>
    <source>
        <strain evidence="1">MA461A</strain>
    </source>
</reference>
<feature type="non-terminal residue" evidence="1">
    <location>
        <position position="564"/>
    </location>
</feature>
<keyword evidence="2" id="KW-1185">Reference proteome</keyword>
<evidence type="ECO:0000313" key="1">
    <source>
        <dbReference type="EMBL" id="CAG8735058.1"/>
    </source>
</evidence>
<evidence type="ECO:0000313" key="2">
    <source>
        <dbReference type="Proteomes" id="UP000789920"/>
    </source>
</evidence>
<accession>A0ACA9Q6D6</accession>
<proteinExistence type="predicted"/>
<dbReference type="EMBL" id="CAJVQC010027002">
    <property type="protein sequence ID" value="CAG8735058.1"/>
    <property type="molecule type" value="Genomic_DNA"/>
</dbReference>
<dbReference type="Proteomes" id="UP000789920">
    <property type="component" value="Unassembled WGS sequence"/>
</dbReference>
<gene>
    <name evidence="1" type="ORF">RPERSI_LOCUS12565</name>
</gene>
<name>A0ACA9Q6D6_9GLOM</name>
<comment type="caution">
    <text evidence="1">The sequence shown here is derived from an EMBL/GenBank/DDBJ whole genome shotgun (WGS) entry which is preliminary data.</text>
</comment>
<sequence length="564" mass="65306">MFKNQILIFDSNDESSLLITGSGGVQQSRQRSGNIYRKSICWDYFKLIEVPGNETVVECTIDGCNTKYVWRGSTSNLLGHIKRKHHVTTKSGNSRVQQSRRRSKNNYKESICWRYFRPIRPSYGSETKCTFDGCNTKYVWRGSTSNFLDHLKRKHLTELKIKLPLIKFIVPSALPLKVINSLKSSGLINLQIELPLEEQINKLYEHLSDQVKSKIQTAKSVMLSISNIYIRRIHISKLAVTCCWLTENFEFNKILLCVKETFKDIIEVLDQWKLKNLKFIISNKDFYDQLKEKYPDIIHISTNVSGSGDDLIEDSLSRWARENISTQGISDIAKAVENATWNLSYVVSDLKDRGMQSKMNITNITINDCTPKVGYFKILSLDYLPVSIFDKLVELFNPLKHIDTVTERNIIDLLVNATSILRRISQCQFPLNSEYKTLESFLKFLIRSYEHFCVSSFLDPRSNPINSLSDDVLGEFVLDKCQVYYSHNPSSSGNNLTSEEFTRYISRSQSQFDENFDVYKWWQNSNHEFPGLATLAREYLLLVSDKVQLNNLEKFVEVYKNVDM</sequence>
<protein>
    <submittedName>
        <fullName evidence="1">20536_t:CDS:1</fullName>
    </submittedName>
</protein>